<dbReference type="Proteomes" id="UP000228934">
    <property type="component" value="Unassembled WGS sequence"/>
</dbReference>
<reference evidence="2" key="1">
    <citation type="journal article" date="2017" name="Nat. Commun.">
        <title>The North American bullfrog draft genome provides insight into hormonal regulation of long noncoding RNA.</title>
        <authorList>
            <person name="Hammond S.A."/>
            <person name="Warren R.L."/>
            <person name="Vandervalk B.P."/>
            <person name="Kucuk E."/>
            <person name="Khan H."/>
            <person name="Gibb E.A."/>
            <person name="Pandoh P."/>
            <person name="Kirk H."/>
            <person name="Zhao Y."/>
            <person name="Jones M."/>
            <person name="Mungall A.J."/>
            <person name="Coope R."/>
            <person name="Pleasance S."/>
            <person name="Moore R.A."/>
            <person name="Holt R.A."/>
            <person name="Round J.M."/>
            <person name="Ohora S."/>
            <person name="Walle B.V."/>
            <person name="Veldhoen N."/>
            <person name="Helbing C.C."/>
            <person name="Birol I."/>
        </authorList>
    </citation>
    <scope>NUCLEOTIDE SEQUENCE [LARGE SCALE GENOMIC DNA]</scope>
</reference>
<dbReference type="EMBL" id="KV931909">
    <property type="protein sequence ID" value="PIO31289.1"/>
    <property type="molecule type" value="Genomic_DNA"/>
</dbReference>
<name>A0A2G9RTR2_AQUCT</name>
<protein>
    <submittedName>
        <fullName evidence="1">Uncharacterized protein</fullName>
    </submittedName>
</protein>
<sequence>MCHSIPQSLSPTTSSVYTKKKLKGEYPPPSNPSQPYIPLWRFWDGSEQSQLVKAVTVLALTNQNCSDLSWKPCRKKSGVSDPRTAALAAWVLTKLLM</sequence>
<gene>
    <name evidence="1" type="ORF">AB205_0154470</name>
</gene>
<dbReference type="OrthoDB" id="103349at2759"/>
<accession>A0A2G9RTR2</accession>
<organism evidence="1 2">
    <name type="scientific">Aquarana catesbeiana</name>
    <name type="common">American bullfrog</name>
    <name type="synonym">Rana catesbeiana</name>
    <dbReference type="NCBI Taxonomy" id="8400"/>
    <lineage>
        <taxon>Eukaryota</taxon>
        <taxon>Metazoa</taxon>
        <taxon>Chordata</taxon>
        <taxon>Craniata</taxon>
        <taxon>Vertebrata</taxon>
        <taxon>Euteleostomi</taxon>
        <taxon>Amphibia</taxon>
        <taxon>Batrachia</taxon>
        <taxon>Anura</taxon>
        <taxon>Neobatrachia</taxon>
        <taxon>Ranoidea</taxon>
        <taxon>Ranidae</taxon>
        <taxon>Aquarana</taxon>
    </lineage>
</organism>
<keyword evidence="2" id="KW-1185">Reference proteome</keyword>
<dbReference type="AlphaFoldDB" id="A0A2G9RTR2"/>
<proteinExistence type="predicted"/>
<evidence type="ECO:0000313" key="2">
    <source>
        <dbReference type="Proteomes" id="UP000228934"/>
    </source>
</evidence>
<evidence type="ECO:0000313" key="1">
    <source>
        <dbReference type="EMBL" id="PIO31289.1"/>
    </source>
</evidence>